<sequence>MKVDRCICHNISFSQIKKIVEARKFSSIDELRAENICSTNCKLCDPYIREMLKTGETVFQSKRFK</sequence>
<proteinExistence type="predicted"/>
<keyword evidence="3" id="KW-1185">Reference proteome</keyword>
<gene>
    <name evidence="2" type="ORF">L6773_09970</name>
</gene>
<comment type="caution">
    <text evidence="2">The sequence shown here is derived from an EMBL/GenBank/DDBJ whole genome shotgun (WGS) entry which is preliminary data.</text>
</comment>
<feature type="domain" description="BFD-like [2Fe-2S]-binding" evidence="1">
    <location>
        <begin position="6"/>
        <end position="53"/>
    </location>
</feature>
<evidence type="ECO:0000259" key="1">
    <source>
        <dbReference type="Pfam" id="PF04324"/>
    </source>
</evidence>
<dbReference type="Proteomes" id="UP001165366">
    <property type="component" value="Unassembled WGS sequence"/>
</dbReference>
<dbReference type="RefSeq" id="WP_237853920.1">
    <property type="nucleotide sequence ID" value="NZ_JAKLWS010000010.1"/>
</dbReference>
<evidence type="ECO:0000313" key="2">
    <source>
        <dbReference type="EMBL" id="MCG2588894.1"/>
    </source>
</evidence>
<reference evidence="2" key="2">
    <citation type="submission" date="2024-05" db="EMBL/GenBank/DDBJ databases">
        <title>Rhodohalobacter halophilus gen. nov., sp. nov., a moderately halophilic member of the family Balneolaceae.</title>
        <authorList>
            <person name="Xia J."/>
        </authorList>
    </citation>
    <scope>NUCLEOTIDE SEQUENCE</scope>
    <source>
        <strain evidence="2">WB101</strain>
    </source>
</reference>
<evidence type="ECO:0000313" key="3">
    <source>
        <dbReference type="Proteomes" id="UP001165366"/>
    </source>
</evidence>
<dbReference type="EMBL" id="JAKLWS010000010">
    <property type="protein sequence ID" value="MCG2588894.1"/>
    <property type="molecule type" value="Genomic_DNA"/>
</dbReference>
<dbReference type="Gene3D" id="1.10.10.1100">
    <property type="entry name" value="BFD-like [2Fe-2S]-binding domain"/>
    <property type="match status" value="1"/>
</dbReference>
<name>A0ABS9KDH4_9BACT</name>
<reference evidence="2" key="1">
    <citation type="submission" date="2022-01" db="EMBL/GenBank/DDBJ databases">
        <authorList>
            <person name="Wang Y."/>
        </authorList>
    </citation>
    <scope>NUCLEOTIDE SEQUENCE</scope>
    <source>
        <strain evidence="2">WB101</strain>
    </source>
</reference>
<organism evidence="2 3">
    <name type="scientific">Rhodohalobacter sulfatireducens</name>
    <dbReference type="NCBI Taxonomy" id="2911366"/>
    <lineage>
        <taxon>Bacteria</taxon>
        <taxon>Pseudomonadati</taxon>
        <taxon>Balneolota</taxon>
        <taxon>Balneolia</taxon>
        <taxon>Balneolales</taxon>
        <taxon>Balneolaceae</taxon>
        <taxon>Rhodohalobacter</taxon>
    </lineage>
</organism>
<protein>
    <submittedName>
        <fullName evidence="2">(2Fe-2S)-binding protein</fullName>
    </submittedName>
</protein>
<dbReference type="Pfam" id="PF04324">
    <property type="entry name" value="Fer2_BFD"/>
    <property type="match status" value="1"/>
</dbReference>
<dbReference type="InterPro" id="IPR041854">
    <property type="entry name" value="BFD-like_2Fe2S-bd_dom_sf"/>
</dbReference>
<accession>A0ABS9KDH4</accession>
<dbReference type="InterPro" id="IPR007419">
    <property type="entry name" value="BFD-like_2Fe2S-bd_dom"/>
</dbReference>